<dbReference type="RefSeq" id="WP_011034256.1">
    <property type="nucleotide sequence ID" value="NZ_CP009511.1"/>
</dbReference>
<dbReference type="PANTHER" id="PTHR43591">
    <property type="entry name" value="METHYLTRANSFERASE"/>
    <property type="match status" value="1"/>
</dbReference>
<organism evidence="5 6">
    <name type="scientific">Methanosarcina mazei SarPi</name>
    <dbReference type="NCBI Taxonomy" id="1434115"/>
    <lineage>
        <taxon>Archaea</taxon>
        <taxon>Methanobacteriati</taxon>
        <taxon>Methanobacteriota</taxon>
        <taxon>Stenosarchaea group</taxon>
        <taxon>Methanomicrobia</taxon>
        <taxon>Methanosarcinales</taxon>
        <taxon>Methanosarcinaceae</taxon>
        <taxon>Methanosarcina</taxon>
    </lineage>
</organism>
<keyword evidence="3" id="KW-0949">S-adenosyl-L-methionine</keyword>
<evidence type="ECO:0000256" key="1">
    <source>
        <dbReference type="ARBA" id="ARBA00022603"/>
    </source>
</evidence>
<evidence type="ECO:0000313" key="6">
    <source>
        <dbReference type="Proteomes" id="UP000033116"/>
    </source>
</evidence>
<evidence type="ECO:0000256" key="3">
    <source>
        <dbReference type="ARBA" id="ARBA00022691"/>
    </source>
</evidence>
<dbReference type="SMR" id="A0A0E3LSR4"/>
<dbReference type="GeneID" id="24851732"/>
<keyword evidence="1 5" id="KW-0489">Methyltransferase</keyword>
<accession>A0A0E3LSR4</accession>
<sequence length="227" mass="25851">MPESYWEKVSGKNIPSSLDLYPIIHNYLQEDDEILDIGCGSGKISLELASLGYSVTGIDINSEAIRLAETAARSPGLNQKTGGKAEFKVENASSLSFHDSSFDFAVMQAFLTSVPDPKERSRIIKEVFRVLKPGAYLYLVEFGQNWHLKLYRKRYLHDFPITKEEGSFLARDPETGETEFIAHHFTEKELVFLLTDCRFEIDYFRVKELETRTGNKILGFVIIAQKL</sequence>
<dbReference type="InterPro" id="IPR013216">
    <property type="entry name" value="Methyltransf_11"/>
</dbReference>
<dbReference type="Gene3D" id="3.40.50.150">
    <property type="entry name" value="Vaccinia Virus protein VP39"/>
    <property type="match status" value="1"/>
</dbReference>
<dbReference type="PATRIC" id="fig|1434115.4.peg.2887"/>
<dbReference type="PROSITE" id="PS01184">
    <property type="entry name" value="UBIE_2"/>
    <property type="match status" value="1"/>
</dbReference>
<reference evidence="5 6" key="1">
    <citation type="submission" date="2014-07" db="EMBL/GenBank/DDBJ databases">
        <title>Methanogenic archaea and the global carbon cycle.</title>
        <authorList>
            <person name="Henriksen J.R."/>
            <person name="Luke J."/>
            <person name="Reinhart S."/>
            <person name="Benedict M.N."/>
            <person name="Youngblut N.D."/>
            <person name="Metcalf M.E."/>
            <person name="Whitaker R.J."/>
            <person name="Metcalf W.W."/>
        </authorList>
    </citation>
    <scope>NUCLEOTIDE SEQUENCE [LARGE SCALE GENOMIC DNA]</scope>
    <source>
        <strain evidence="5 6">SarPi</strain>
    </source>
</reference>
<dbReference type="PANTHER" id="PTHR43591:SF110">
    <property type="entry name" value="RHODANESE DOMAIN-CONTAINING PROTEIN"/>
    <property type="match status" value="1"/>
</dbReference>
<dbReference type="SUPFAM" id="SSF53335">
    <property type="entry name" value="S-adenosyl-L-methionine-dependent methyltransferases"/>
    <property type="match status" value="1"/>
</dbReference>
<evidence type="ECO:0000259" key="4">
    <source>
        <dbReference type="Pfam" id="PF08241"/>
    </source>
</evidence>
<dbReference type="InterPro" id="IPR029063">
    <property type="entry name" value="SAM-dependent_MTases_sf"/>
</dbReference>
<dbReference type="EMBL" id="CP009511">
    <property type="protein sequence ID" value="AKB62226.1"/>
    <property type="molecule type" value="Genomic_DNA"/>
</dbReference>
<evidence type="ECO:0000313" key="5">
    <source>
        <dbReference type="EMBL" id="AKB62226.1"/>
    </source>
</evidence>
<dbReference type="InterPro" id="IPR023576">
    <property type="entry name" value="UbiE/COQ5_MeTrFase_CS"/>
</dbReference>
<evidence type="ECO:0000256" key="2">
    <source>
        <dbReference type="ARBA" id="ARBA00022679"/>
    </source>
</evidence>
<dbReference type="Proteomes" id="UP000033116">
    <property type="component" value="Chromosome"/>
</dbReference>
<keyword evidence="2 5" id="KW-0808">Transferase</keyword>
<dbReference type="GO" id="GO:0008757">
    <property type="term" value="F:S-adenosylmethionine-dependent methyltransferase activity"/>
    <property type="evidence" value="ECO:0007669"/>
    <property type="project" value="InterPro"/>
</dbReference>
<protein>
    <submittedName>
        <fullName evidence="5">SAM-dependent methyltransferase</fullName>
    </submittedName>
</protein>
<proteinExistence type="predicted"/>
<feature type="domain" description="Methyltransferase type 11" evidence="4">
    <location>
        <begin position="35"/>
        <end position="138"/>
    </location>
</feature>
<dbReference type="GO" id="GO:0032259">
    <property type="term" value="P:methylation"/>
    <property type="evidence" value="ECO:0007669"/>
    <property type="project" value="UniProtKB-KW"/>
</dbReference>
<dbReference type="HOGENOM" id="CLU_091228_3_0_2"/>
<name>A0A0E3LSR4_METMZ</name>
<dbReference type="Pfam" id="PF08241">
    <property type="entry name" value="Methyltransf_11"/>
    <property type="match status" value="1"/>
</dbReference>
<gene>
    <name evidence="5" type="ORF">MSMAP_2241</name>
</gene>
<dbReference type="AlphaFoldDB" id="A0A0E3LSR4"/>
<dbReference type="CDD" id="cd02440">
    <property type="entry name" value="AdoMet_MTases"/>
    <property type="match status" value="1"/>
</dbReference>